<dbReference type="EMBL" id="JACRTB010000051">
    <property type="protein sequence ID" value="MBC8577784.1"/>
    <property type="molecule type" value="Genomic_DNA"/>
</dbReference>
<sequence length="405" mass="44668">MKQRNVLTSLLLAGAMLLSACGAPAASSAPAVSAAPASSDAALSPSEQWALDNGLDKTETPEELYKKALAAGGEVNIYTVSGRMQRVKEAFEKDYPGMTLVVHDMNVNELLEKYNREYEAGIHTADVIHLKEQTGEILKEYVQTGMMHNYHPSDIYGKVDEKFLALTPMYFEADWWYFNTEVYKESPIDSWWDLTRPEWKGKFLCVDPMSDIGYMALLTTIIENSDLMAKAYEEEFGTPIVLAADEPDAGHAFLKRFAQNRPVFETSSNGVVKAVGASGQSDPPVGYAVSSKLRERDEQGYPLGVDPLNFKPAVGIYGMNIVEIADGAPNPDGAKLVVRYLAGEADGNGNGFAPYNTVGGWSIRRDGPSAKGNVPFEEVKTFPQDMEYTYQHIKEVQDYWVSVQP</sequence>
<evidence type="ECO:0000313" key="4">
    <source>
        <dbReference type="Proteomes" id="UP000658131"/>
    </source>
</evidence>
<proteinExistence type="predicted"/>
<dbReference type="Proteomes" id="UP000658131">
    <property type="component" value="Unassembled WGS sequence"/>
</dbReference>
<evidence type="ECO:0000313" key="3">
    <source>
        <dbReference type="EMBL" id="MBC8577784.1"/>
    </source>
</evidence>
<accession>A0ABR7NNA2</accession>
<name>A0ABR7NNA2_9FIRM</name>
<dbReference type="PROSITE" id="PS51257">
    <property type="entry name" value="PROKAR_LIPOPROTEIN"/>
    <property type="match status" value="1"/>
</dbReference>
<reference evidence="3 4" key="1">
    <citation type="submission" date="2020-08" db="EMBL/GenBank/DDBJ databases">
        <title>Genome public.</title>
        <authorList>
            <person name="Liu C."/>
            <person name="Sun Q."/>
        </authorList>
    </citation>
    <scope>NUCLEOTIDE SEQUENCE [LARGE SCALE GENOMIC DNA]</scope>
    <source>
        <strain evidence="3 4">BX1</strain>
    </source>
</reference>
<dbReference type="PANTHER" id="PTHR30006:SF2">
    <property type="entry name" value="ABC TRANSPORTER SUBSTRATE-BINDING PROTEIN"/>
    <property type="match status" value="1"/>
</dbReference>
<evidence type="ECO:0000256" key="1">
    <source>
        <dbReference type="ARBA" id="ARBA00022729"/>
    </source>
</evidence>
<gene>
    <name evidence="3" type="ORF">H8717_15460</name>
</gene>
<dbReference type="PANTHER" id="PTHR30006">
    <property type="entry name" value="THIAMINE-BINDING PERIPLASMIC PROTEIN-RELATED"/>
    <property type="match status" value="1"/>
</dbReference>
<dbReference type="SUPFAM" id="SSF53850">
    <property type="entry name" value="Periplasmic binding protein-like II"/>
    <property type="match status" value="1"/>
</dbReference>
<keyword evidence="1 2" id="KW-0732">Signal</keyword>
<dbReference type="Gene3D" id="3.40.190.10">
    <property type="entry name" value="Periplasmic binding protein-like II"/>
    <property type="match status" value="2"/>
</dbReference>
<feature type="chain" id="PRO_5046742575" evidence="2">
    <location>
        <begin position="26"/>
        <end position="405"/>
    </location>
</feature>
<evidence type="ECO:0000256" key="2">
    <source>
        <dbReference type="SAM" id="SignalP"/>
    </source>
</evidence>
<dbReference type="RefSeq" id="WP_262401139.1">
    <property type="nucleotide sequence ID" value="NZ_JACRTB010000051.1"/>
</dbReference>
<keyword evidence="4" id="KW-1185">Reference proteome</keyword>
<comment type="caution">
    <text evidence="3">The sequence shown here is derived from an EMBL/GenBank/DDBJ whole genome shotgun (WGS) entry which is preliminary data.</text>
</comment>
<protein>
    <submittedName>
        <fullName evidence="3">ABC transporter substrate-binding protein</fullName>
    </submittedName>
</protein>
<organism evidence="3 4">
    <name type="scientific">Yanshouia hominis</name>
    <dbReference type="NCBI Taxonomy" id="2763673"/>
    <lineage>
        <taxon>Bacteria</taxon>
        <taxon>Bacillati</taxon>
        <taxon>Bacillota</taxon>
        <taxon>Clostridia</taxon>
        <taxon>Eubacteriales</taxon>
        <taxon>Oscillospiraceae</taxon>
        <taxon>Yanshouia</taxon>
    </lineage>
</organism>
<feature type="signal peptide" evidence="2">
    <location>
        <begin position="1"/>
        <end position="25"/>
    </location>
</feature>